<keyword evidence="10" id="KW-1185">Reference proteome</keyword>
<keyword evidence="3" id="KW-0677">Repeat</keyword>
<dbReference type="GO" id="GO:0005634">
    <property type="term" value="C:nucleus"/>
    <property type="evidence" value="ECO:0007669"/>
    <property type="project" value="UniProtKB-SubCell"/>
</dbReference>
<reference evidence="10" key="2">
    <citation type="submission" date="2015-01" db="EMBL/GenBank/DDBJ databases">
        <title>Evolutionary Origins and Diversification of the Mycorrhizal Mutualists.</title>
        <authorList>
            <consortium name="DOE Joint Genome Institute"/>
            <consortium name="Mycorrhizal Genomics Consortium"/>
            <person name="Kohler A."/>
            <person name="Kuo A."/>
            <person name="Nagy L.G."/>
            <person name="Floudas D."/>
            <person name="Copeland A."/>
            <person name="Barry K.W."/>
            <person name="Cichocki N."/>
            <person name="Veneault-Fourrey C."/>
            <person name="LaButti K."/>
            <person name="Lindquist E.A."/>
            <person name="Lipzen A."/>
            <person name="Lundell T."/>
            <person name="Morin E."/>
            <person name="Murat C."/>
            <person name="Riley R."/>
            <person name="Ohm R."/>
            <person name="Sun H."/>
            <person name="Tunlid A."/>
            <person name="Henrissat B."/>
            <person name="Grigoriev I.V."/>
            <person name="Hibbett D.S."/>
            <person name="Martin F."/>
        </authorList>
    </citation>
    <scope>NUCLEOTIDE SEQUENCE [LARGE SCALE GENOMIC DNA]</scope>
    <source>
        <strain evidence="10">Zn</strain>
    </source>
</reference>
<dbReference type="AlphaFoldDB" id="A0A0C3HSN6"/>
<name>A0A0C3HSN6_OIDMZ</name>
<dbReference type="HOGENOM" id="CLU_007784_2_0_1"/>
<feature type="compositionally biased region" description="Basic and acidic residues" evidence="7">
    <location>
        <begin position="15"/>
        <end position="25"/>
    </location>
</feature>
<dbReference type="CDD" id="cd12148">
    <property type="entry name" value="fungal_TF_MHR"/>
    <property type="match status" value="1"/>
</dbReference>
<dbReference type="GO" id="GO:0000981">
    <property type="term" value="F:DNA-binding transcription factor activity, RNA polymerase II-specific"/>
    <property type="evidence" value="ECO:0007669"/>
    <property type="project" value="InterPro"/>
</dbReference>
<reference evidence="9 10" key="1">
    <citation type="submission" date="2014-04" db="EMBL/GenBank/DDBJ databases">
        <authorList>
            <consortium name="DOE Joint Genome Institute"/>
            <person name="Kuo A."/>
            <person name="Martino E."/>
            <person name="Perotto S."/>
            <person name="Kohler A."/>
            <person name="Nagy L.G."/>
            <person name="Floudas D."/>
            <person name="Copeland A."/>
            <person name="Barry K.W."/>
            <person name="Cichocki N."/>
            <person name="Veneault-Fourrey C."/>
            <person name="LaButti K."/>
            <person name="Lindquist E.A."/>
            <person name="Lipzen A."/>
            <person name="Lundell T."/>
            <person name="Morin E."/>
            <person name="Murat C."/>
            <person name="Sun H."/>
            <person name="Tunlid A."/>
            <person name="Henrissat B."/>
            <person name="Grigoriev I.V."/>
            <person name="Hibbett D.S."/>
            <person name="Martin F."/>
            <person name="Nordberg H.P."/>
            <person name="Cantor M.N."/>
            <person name="Hua S.X."/>
        </authorList>
    </citation>
    <scope>NUCLEOTIDE SEQUENCE [LARGE SCALE GENOMIC DNA]</scope>
    <source>
        <strain evidence="9 10">Zn</strain>
    </source>
</reference>
<keyword evidence="6" id="KW-0539">Nucleus</keyword>
<evidence type="ECO:0000256" key="3">
    <source>
        <dbReference type="ARBA" id="ARBA00022737"/>
    </source>
</evidence>
<dbReference type="GO" id="GO:0000978">
    <property type="term" value="F:RNA polymerase II cis-regulatory region sequence-specific DNA binding"/>
    <property type="evidence" value="ECO:0007669"/>
    <property type="project" value="InterPro"/>
</dbReference>
<dbReference type="InParanoid" id="A0A0C3HSN6"/>
<evidence type="ECO:0000256" key="1">
    <source>
        <dbReference type="ARBA" id="ARBA00004123"/>
    </source>
</evidence>
<dbReference type="InterPro" id="IPR051059">
    <property type="entry name" value="VerF-like"/>
</dbReference>
<evidence type="ECO:0000313" key="10">
    <source>
        <dbReference type="Proteomes" id="UP000054321"/>
    </source>
</evidence>
<dbReference type="InterPro" id="IPR007219">
    <property type="entry name" value="XnlR_reg_dom"/>
</dbReference>
<evidence type="ECO:0000256" key="5">
    <source>
        <dbReference type="ARBA" id="ARBA00022833"/>
    </source>
</evidence>
<keyword evidence="2" id="KW-0479">Metal-binding</keyword>
<sequence>MLSSYSSRLPSLEPEDGRQFDERRSGTNIPHLTLQDVGRSKLYSPWRITHADYTSINGIIQRERNILPVPFELPSRHALNRYFEGYFTGFYNHLPFLHIPTLSLADISPALCLAIAAIGAQYRFEREEALRLYCASKAFVDYQIGLRPRWSIASTALGNSGQEYSPVSSILEPEGNQHDCHNAHRLELTQALIILMIFATYNPHSLLQDAFEMANCLVCDLREEKLLEQVDNCLDLTWEQWVRMESRRRTILGAFVFLHIQSIVYDIPPKLMSSEICLIRVPVSEALWRARNATEWMTMQTQDKPADITFGECYAAYFASTREHSSKCDVSPFGNLASIHAMIQQIYLAWELSFTTFSYGGCDEPKIQCLPPSMVTRFEHALGNWKSNWEATTESSIDPASSCGPLGFNSTALFRIACMRLHFNLGPHLKFNTRDPRIIAEAIRQAPLPARTPKLYNAILQSAHSLSIPVRLGVEYVARTQTLTWSIVHTLCNVECAFFLSKWLQLIALDPERLFPEEKMLLGLVNSVLCETNLKVPIQAEQDSSKRIKRIGIAIIKLLAQTLKGNHVFELVEILCVSLETYAESLEHDL</sequence>
<dbReference type="PANTHER" id="PTHR40626:SF10">
    <property type="entry name" value="C2H2-TYPE DOMAIN-CONTAINING PROTEIN"/>
    <property type="match status" value="1"/>
</dbReference>
<evidence type="ECO:0000256" key="7">
    <source>
        <dbReference type="SAM" id="MobiDB-lite"/>
    </source>
</evidence>
<proteinExistence type="predicted"/>
<evidence type="ECO:0000259" key="8">
    <source>
        <dbReference type="Pfam" id="PF04082"/>
    </source>
</evidence>
<evidence type="ECO:0000256" key="6">
    <source>
        <dbReference type="ARBA" id="ARBA00023242"/>
    </source>
</evidence>
<dbReference type="GO" id="GO:0000785">
    <property type="term" value="C:chromatin"/>
    <property type="evidence" value="ECO:0007669"/>
    <property type="project" value="TreeGrafter"/>
</dbReference>
<dbReference type="Pfam" id="PF04082">
    <property type="entry name" value="Fungal_trans"/>
    <property type="match status" value="1"/>
</dbReference>
<keyword evidence="5" id="KW-0862">Zinc</keyword>
<dbReference type="Proteomes" id="UP000054321">
    <property type="component" value="Unassembled WGS sequence"/>
</dbReference>
<organism evidence="9 10">
    <name type="scientific">Oidiodendron maius (strain Zn)</name>
    <dbReference type="NCBI Taxonomy" id="913774"/>
    <lineage>
        <taxon>Eukaryota</taxon>
        <taxon>Fungi</taxon>
        <taxon>Dikarya</taxon>
        <taxon>Ascomycota</taxon>
        <taxon>Pezizomycotina</taxon>
        <taxon>Leotiomycetes</taxon>
        <taxon>Leotiomycetes incertae sedis</taxon>
        <taxon>Myxotrichaceae</taxon>
        <taxon>Oidiodendron</taxon>
    </lineage>
</organism>
<dbReference type="PANTHER" id="PTHR40626">
    <property type="entry name" value="MIP31509P"/>
    <property type="match status" value="1"/>
</dbReference>
<feature type="region of interest" description="Disordered" evidence="7">
    <location>
        <begin position="1"/>
        <end position="25"/>
    </location>
</feature>
<gene>
    <name evidence="9" type="ORF">OIDMADRAFT_115738</name>
</gene>
<dbReference type="EMBL" id="KN832872">
    <property type="protein sequence ID" value="KIN05257.1"/>
    <property type="molecule type" value="Genomic_DNA"/>
</dbReference>
<dbReference type="STRING" id="913774.A0A0C3HSN6"/>
<dbReference type="GO" id="GO:0006351">
    <property type="term" value="P:DNA-templated transcription"/>
    <property type="evidence" value="ECO:0007669"/>
    <property type="project" value="InterPro"/>
</dbReference>
<accession>A0A0C3HSN6</accession>
<evidence type="ECO:0000313" key="9">
    <source>
        <dbReference type="EMBL" id="KIN05257.1"/>
    </source>
</evidence>
<evidence type="ECO:0000256" key="4">
    <source>
        <dbReference type="ARBA" id="ARBA00022771"/>
    </source>
</evidence>
<dbReference type="GO" id="GO:0008270">
    <property type="term" value="F:zinc ion binding"/>
    <property type="evidence" value="ECO:0007669"/>
    <property type="project" value="UniProtKB-KW"/>
</dbReference>
<evidence type="ECO:0000256" key="2">
    <source>
        <dbReference type="ARBA" id="ARBA00022723"/>
    </source>
</evidence>
<protein>
    <recommendedName>
        <fullName evidence="8">Xylanolytic transcriptional activator regulatory domain-containing protein</fullName>
    </recommendedName>
</protein>
<feature type="domain" description="Xylanolytic transcriptional activator regulatory" evidence="8">
    <location>
        <begin position="86"/>
        <end position="386"/>
    </location>
</feature>
<dbReference type="OrthoDB" id="654211at2759"/>
<keyword evidence="4" id="KW-0863">Zinc-finger</keyword>
<comment type="subcellular location">
    <subcellularLocation>
        <location evidence="1">Nucleus</location>
    </subcellularLocation>
</comment>